<keyword evidence="7" id="KW-0448">Lipopolysaccharide biosynthesis</keyword>
<keyword evidence="2" id="KW-1003">Cell membrane</keyword>
<keyword evidence="6 11" id="KW-0812">Transmembrane</keyword>
<dbReference type="EMBL" id="JAATJA010000004">
    <property type="protein sequence ID" value="NJB69210.1"/>
    <property type="molecule type" value="Genomic_DNA"/>
</dbReference>
<protein>
    <submittedName>
        <fullName evidence="13">Putative membrane protein</fullName>
    </submittedName>
</protein>
<dbReference type="GO" id="GO:0005886">
    <property type="term" value="C:plasma membrane"/>
    <property type="evidence" value="ECO:0007669"/>
    <property type="project" value="UniProtKB-SubCell"/>
</dbReference>
<dbReference type="GO" id="GO:0022857">
    <property type="term" value="F:transmembrane transporter activity"/>
    <property type="evidence" value="ECO:0007669"/>
    <property type="project" value="InterPro"/>
</dbReference>
<dbReference type="PANTHER" id="PTHR30561">
    <property type="entry name" value="SMR FAMILY PROTON-DEPENDENT DRUG EFFLUX TRANSPORTER SUGE"/>
    <property type="match status" value="1"/>
</dbReference>
<evidence type="ECO:0000313" key="14">
    <source>
        <dbReference type="Proteomes" id="UP000580856"/>
    </source>
</evidence>
<keyword evidence="5" id="KW-0441">Lipid A biosynthesis</keyword>
<dbReference type="GO" id="GO:0009103">
    <property type="term" value="P:lipopolysaccharide biosynthetic process"/>
    <property type="evidence" value="ECO:0007669"/>
    <property type="project" value="UniProtKB-KW"/>
</dbReference>
<feature type="domain" description="EamA" evidence="12">
    <location>
        <begin position="50"/>
        <end position="118"/>
    </location>
</feature>
<evidence type="ECO:0000313" key="13">
    <source>
        <dbReference type="EMBL" id="NJB69210.1"/>
    </source>
</evidence>
<dbReference type="RefSeq" id="WP_167942300.1">
    <property type="nucleotide sequence ID" value="NZ_JAATJA010000004.1"/>
</dbReference>
<dbReference type="PANTHER" id="PTHR30561:SF9">
    <property type="entry name" value="4-AMINO-4-DEOXY-L-ARABINOSE-PHOSPHOUNDECAPRENOL FLIPPASE SUBUNIT ARNF-RELATED"/>
    <property type="match status" value="1"/>
</dbReference>
<comment type="caution">
    <text evidence="13">The sequence shown here is derived from an EMBL/GenBank/DDBJ whole genome shotgun (WGS) entry which is preliminary data.</text>
</comment>
<keyword evidence="10 11" id="KW-0472">Membrane</keyword>
<sequence length="122" mass="13076">MGYLFILGTVLTTVYGQIAIKWGVSQRGGLPGGAWDNAMFLFGLVFDPWIFSGLLAAFVGALFWLAALTRFQLSFAYPFMSLSFVLVLVLSALVLHEPLNIHKIAGVALIVAGIVVSSRGLG</sequence>
<dbReference type="Proteomes" id="UP000580856">
    <property type="component" value="Unassembled WGS sequence"/>
</dbReference>
<evidence type="ECO:0000256" key="3">
    <source>
        <dbReference type="ARBA" id="ARBA00022516"/>
    </source>
</evidence>
<evidence type="ECO:0000256" key="7">
    <source>
        <dbReference type="ARBA" id="ARBA00022985"/>
    </source>
</evidence>
<evidence type="ECO:0000256" key="1">
    <source>
        <dbReference type="ARBA" id="ARBA00004651"/>
    </source>
</evidence>
<evidence type="ECO:0000256" key="11">
    <source>
        <dbReference type="SAM" id="Phobius"/>
    </source>
</evidence>
<organism evidence="13 14">
    <name type="scientific">Desulfobaculum xiamenense</name>
    <dbReference type="NCBI Taxonomy" id="995050"/>
    <lineage>
        <taxon>Bacteria</taxon>
        <taxon>Pseudomonadati</taxon>
        <taxon>Thermodesulfobacteriota</taxon>
        <taxon>Desulfovibrionia</taxon>
        <taxon>Desulfovibrionales</taxon>
        <taxon>Desulfovibrionaceae</taxon>
        <taxon>Desulfobaculum</taxon>
    </lineage>
</organism>
<keyword evidence="3" id="KW-0444">Lipid biosynthesis</keyword>
<evidence type="ECO:0000256" key="10">
    <source>
        <dbReference type="ARBA" id="ARBA00023136"/>
    </source>
</evidence>
<dbReference type="InterPro" id="IPR000390">
    <property type="entry name" value="Small_drug/metabolite_transptr"/>
</dbReference>
<comment type="subcellular location">
    <subcellularLocation>
        <location evidence="1">Cell membrane</location>
        <topology evidence="1">Multi-pass membrane protein</topology>
    </subcellularLocation>
</comment>
<dbReference type="SUPFAM" id="SSF103481">
    <property type="entry name" value="Multidrug resistance efflux transporter EmrE"/>
    <property type="match status" value="1"/>
</dbReference>
<dbReference type="AlphaFoldDB" id="A0A846QQF0"/>
<name>A0A846QQF0_9BACT</name>
<keyword evidence="8 11" id="KW-1133">Transmembrane helix</keyword>
<reference evidence="13 14" key="1">
    <citation type="submission" date="2020-03" db="EMBL/GenBank/DDBJ databases">
        <title>Genomic Encyclopedia of Type Strains, Phase IV (KMG-IV): sequencing the most valuable type-strain genomes for metagenomic binning, comparative biology and taxonomic classification.</title>
        <authorList>
            <person name="Goeker M."/>
        </authorList>
    </citation>
    <scope>NUCLEOTIDE SEQUENCE [LARGE SCALE GENOMIC DNA]</scope>
    <source>
        <strain evidence="13 14">DSM 24233</strain>
    </source>
</reference>
<dbReference type="InterPro" id="IPR037185">
    <property type="entry name" value="EmrE-like"/>
</dbReference>
<feature type="transmembrane region" description="Helical" evidence="11">
    <location>
        <begin position="75"/>
        <end position="95"/>
    </location>
</feature>
<evidence type="ECO:0000256" key="9">
    <source>
        <dbReference type="ARBA" id="ARBA00023098"/>
    </source>
</evidence>
<keyword evidence="4" id="KW-0997">Cell inner membrane</keyword>
<evidence type="ECO:0000256" key="5">
    <source>
        <dbReference type="ARBA" id="ARBA00022556"/>
    </source>
</evidence>
<evidence type="ECO:0000256" key="8">
    <source>
        <dbReference type="ARBA" id="ARBA00022989"/>
    </source>
</evidence>
<evidence type="ECO:0000256" key="6">
    <source>
        <dbReference type="ARBA" id="ARBA00022692"/>
    </source>
</evidence>
<keyword evidence="9" id="KW-0443">Lipid metabolism</keyword>
<dbReference type="Pfam" id="PF00892">
    <property type="entry name" value="EamA"/>
    <property type="match status" value="1"/>
</dbReference>
<proteinExistence type="predicted"/>
<evidence type="ECO:0000259" key="12">
    <source>
        <dbReference type="Pfam" id="PF00892"/>
    </source>
</evidence>
<feature type="transmembrane region" description="Helical" evidence="11">
    <location>
        <begin position="101"/>
        <end position="121"/>
    </location>
</feature>
<evidence type="ECO:0000256" key="2">
    <source>
        <dbReference type="ARBA" id="ARBA00022475"/>
    </source>
</evidence>
<dbReference type="GO" id="GO:0009245">
    <property type="term" value="P:lipid A biosynthetic process"/>
    <property type="evidence" value="ECO:0007669"/>
    <property type="project" value="UniProtKB-KW"/>
</dbReference>
<gene>
    <name evidence="13" type="ORF">GGQ74_002907</name>
</gene>
<evidence type="ECO:0000256" key="4">
    <source>
        <dbReference type="ARBA" id="ARBA00022519"/>
    </source>
</evidence>
<feature type="transmembrane region" description="Helical" evidence="11">
    <location>
        <begin position="40"/>
        <end position="68"/>
    </location>
</feature>
<dbReference type="InterPro" id="IPR000620">
    <property type="entry name" value="EamA_dom"/>
</dbReference>
<keyword evidence="14" id="KW-1185">Reference proteome</keyword>
<accession>A0A846QQF0</accession>
<dbReference type="Gene3D" id="1.10.3730.20">
    <property type="match status" value="1"/>
</dbReference>